<keyword evidence="2" id="KW-0378">Hydrolase</keyword>
<dbReference type="PANTHER" id="PTHR43808">
    <property type="entry name" value="ACETYLORNITHINE DEACETYLASE"/>
    <property type="match status" value="1"/>
</dbReference>
<reference evidence="3 4" key="1">
    <citation type="submission" date="2024-06" db="EMBL/GenBank/DDBJ databases">
        <title>The Natural Products Discovery Center: Release of the First 8490 Sequenced Strains for Exploring Actinobacteria Biosynthetic Diversity.</title>
        <authorList>
            <person name="Kalkreuter E."/>
            <person name="Kautsar S.A."/>
            <person name="Yang D."/>
            <person name="Bader C.D."/>
            <person name="Teijaro C.N."/>
            <person name="Fluegel L."/>
            <person name="Davis C.M."/>
            <person name="Simpson J.R."/>
            <person name="Lauterbach L."/>
            <person name="Steele A.D."/>
            <person name="Gui C."/>
            <person name="Meng S."/>
            <person name="Li G."/>
            <person name="Viehrig K."/>
            <person name="Ye F."/>
            <person name="Su P."/>
            <person name="Kiefer A.F."/>
            <person name="Nichols A."/>
            <person name="Cepeda A.J."/>
            <person name="Yan W."/>
            <person name="Fan B."/>
            <person name="Jiang Y."/>
            <person name="Adhikari A."/>
            <person name="Zheng C.-J."/>
            <person name="Schuster L."/>
            <person name="Cowan T.M."/>
            <person name="Smanski M.J."/>
            <person name="Chevrette M.G."/>
            <person name="De Carvalho L.P.S."/>
            <person name="Shen B."/>
        </authorList>
    </citation>
    <scope>NUCLEOTIDE SEQUENCE [LARGE SCALE GENOMIC DNA]</scope>
    <source>
        <strain evidence="3 4">NPDC000634</strain>
    </source>
</reference>
<keyword evidence="4" id="KW-1185">Reference proteome</keyword>
<dbReference type="InterPro" id="IPR050072">
    <property type="entry name" value="Peptidase_M20A"/>
</dbReference>
<gene>
    <name evidence="3" type="ORF">ABT317_26255</name>
</gene>
<proteinExistence type="predicted"/>
<keyword evidence="1" id="KW-0479">Metal-binding</keyword>
<dbReference type="Proteomes" id="UP001458415">
    <property type="component" value="Unassembled WGS sequence"/>
</dbReference>
<evidence type="ECO:0000256" key="1">
    <source>
        <dbReference type="ARBA" id="ARBA00022723"/>
    </source>
</evidence>
<name>A0ABV1W853_9ACTN</name>
<sequence length="149" mass="15593">MADWPFTVTGGRASGPGVYDMKAGLVQGVWALHALDTLGRPRPPVRLLLNGDEEIGSPASRQIIEQEAPGCRACLVLEPSAAGGDLKVARKGVADFDITATGIEAHAGLEPDLGACAVTAIAHAVLAAAELAAPPTRHHAQRRGRHRWQ</sequence>
<evidence type="ECO:0000256" key="2">
    <source>
        <dbReference type="ARBA" id="ARBA00022801"/>
    </source>
</evidence>
<comment type="caution">
    <text evidence="3">The sequence shown here is derived from an EMBL/GenBank/DDBJ whole genome shotgun (WGS) entry which is preliminary data.</text>
</comment>
<protein>
    <submittedName>
        <fullName evidence="3">M20/M25/M40 family metallo-hydrolase</fullName>
    </submittedName>
</protein>
<dbReference type="Pfam" id="PF01546">
    <property type="entry name" value="Peptidase_M20"/>
    <property type="match status" value="1"/>
</dbReference>
<dbReference type="PANTHER" id="PTHR43808:SF9">
    <property type="entry name" value="BLL0789 PROTEIN"/>
    <property type="match status" value="1"/>
</dbReference>
<organism evidence="3 4">
    <name type="scientific">Streptomyces carpinensis</name>
    <dbReference type="NCBI Taxonomy" id="66369"/>
    <lineage>
        <taxon>Bacteria</taxon>
        <taxon>Bacillati</taxon>
        <taxon>Actinomycetota</taxon>
        <taxon>Actinomycetes</taxon>
        <taxon>Kitasatosporales</taxon>
        <taxon>Streptomycetaceae</taxon>
        <taxon>Streptomyces</taxon>
    </lineage>
</organism>
<dbReference type="SUPFAM" id="SSF55031">
    <property type="entry name" value="Bacterial exopeptidase dimerisation domain"/>
    <property type="match status" value="1"/>
</dbReference>
<evidence type="ECO:0000313" key="4">
    <source>
        <dbReference type="Proteomes" id="UP001458415"/>
    </source>
</evidence>
<dbReference type="InterPro" id="IPR002933">
    <property type="entry name" value="Peptidase_M20"/>
</dbReference>
<dbReference type="Gene3D" id="3.30.70.360">
    <property type="match status" value="1"/>
</dbReference>
<dbReference type="InterPro" id="IPR036264">
    <property type="entry name" value="Bact_exopeptidase_dim_dom"/>
</dbReference>
<evidence type="ECO:0000313" key="3">
    <source>
        <dbReference type="EMBL" id="MER6980378.1"/>
    </source>
</evidence>
<feature type="non-terminal residue" evidence="3">
    <location>
        <position position="149"/>
    </location>
</feature>
<dbReference type="Gene3D" id="3.40.630.10">
    <property type="entry name" value="Zn peptidases"/>
    <property type="match status" value="1"/>
</dbReference>
<dbReference type="EMBL" id="JBEPCU010000540">
    <property type="protein sequence ID" value="MER6980378.1"/>
    <property type="molecule type" value="Genomic_DNA"/>
</dbReference>
<dbReference type="SUPFAM" id="SSF53187">
    <property type="entry name" value="Zn-dependent exopeptidases"/>
    <property type="match status" value="1"/>
</dbReference>
<accession>A0ABV1W853</accession>